<dbReference type="InterPro" id="IPR032710">
    <property type="entry name" value="NTF2-like_dom_sf"/>
</dbReference>
<dbReference type="EMBL" id="JAERQJ010000002">
    <property type="protein sequence ID" value="MBL0683105.1"/>
    <property type="molecule type" value="Genomic_DNA"/>
</dbReference>
<name>A0A937A150_9FLAO</name>
<dbReference type="AlphaFoldDB" id="A0A937A150"/>
<gene>
    <name evidence="1" type="ORF">JJQ60_06235</name>
</gene>
<reference evidence="1" key="1">
    <citation type="submission" date="2021-01" db="EMBL/GenBank/DDBJ databases">
        <authorList>
            <person name="Zhong Y.L."/>
        </authorList>
    </citation>
    <scope>NUCLEOTIDE SEQUENCE</scope>
    <source>
        <strain evidence="1">KCTC 23302</strain>
    </source>
</reference>
<sequence>MTKEEVARNYLLYLEKGEIDKIIDLFAADGIVVSPLYGTKSAKDFYEVLSTGTNTSKLQLDGLFFEKDSNRVSLLFDYHWELKHGEIVDFKVVDIIELTTENKIKKLTILYDTVRSRAALNNLNLK</sequence>
<dbReference type="Proteomes" id="UP000651057">
    <property type="component" value="Unassembled WGS sequence"/>
</dbReference>
<proteinExistence type="predicted"/>
<dbReference type="SUPFAM" id="SSF54427">
    <property type="entry name" value="NTF2-like"/>
    <property type="match status" value="1"/>
</dbReference>
<organism evidence="1 2">
    <name type="scientific">Aquimarina mytili</name>
    <dbReference type="NCBI Taxonomy" id="874423"/>
    <lineage>
        <taxon>Bacteria</taxon>
        <taxon>Pseudomonadati</taxon>
        <taxon>Bacteroidota</taxon>
        <taxon>Flavobacteriia</taxon>
        <taxon>Flavobacteriales</taxon>
        <taxon>Flavobacteriaceae</taxon>
        <taxon>Aquimarina</taxon>
    </lineage>
</organism>
<protein>
    <submittedName>
        <fullName evidence="1">Nuclear transport factor 2 family protein</fullName>
    </submittedName>
</protein>
<evidence type="ECO:0000313" key="2">
    <source>
        <dbReference type="Proteomes" id="UP000651057"/>
    </source>
</evidence>
<dbReference type="Gene3D" id="3.10.450.50">
    <property type="match status" value="1"/>
</dbReference>
<accession>A0A937A150</accession>
<comment type="caution">
    <text evidence="1">The sequence shown here is derived from an EMBL/GenBank/DDBJ whole genome shotgun (WGS) entry which is preliminary data.</text>
</comment>
<evidence type="ECO:0000313" key="1">
    <source>
        <dbReference type="EMBL" id="MBL0683105.1"/>
    </source>
</evidence>
<dbReference type="RefSeq" id="WP_201917777.1">
    <property type="nucleotide sequence ID" value="NZ_BAABAX010000023.1"/>
</dbReference>
<keyword evidence="2" id="KW-1185">Reference proteome</keyword>